<name>A0A1G4SU96_9BACL</name>
<keyword evidence="4" id="KW-1133">Transmembrane helix</keyword>
<feature type="transmembrane region" description="Helical" evidence="4">
    <location>
        <begin position="108"/>
        <end position="129"/>
    </location>
</feature>
<dbReference type="STRING" id="624147.SAMN04487970_103515"/>
<sequence length="360" mass="42403">MARYSRSKLRVRKHYKRYYRGQILHFSEAKRLVPELYEDFRARTVKSPAAFVAVLKYGRVCGDKAYILSARYKLLQDVSFEFEFNAEHLQPIKKRKAYRTWKSRPFQYIPGTVAVLAFCASFNYFHWMFDVLPRIELLRKSGFRIDKFVLNRQWFPPFQDETLAVLGIPNEKIIDSRVDLQARKLVVPSIINRYNFNTNTFIKPSVIPKWPCDFLRATFLHPSHNDCSMQHEYIYISREYARHRRVINEEEVVDQLAALGFKKVTLDSMKVAEQVQLFSCAKFIIAPHGAGLTNLVFCKPGTKVIELFSTQYMPAFFWMVSNHVQLDYYYLIAHVNKNHEKLDYTVNVEQLLQLITRAGL</sequence>
<dbReference type="Proteomes" id="UP000198601">
    <property type="component" value="Unassembled WGS sequence"/>
</dbReference>
<evidence type="ECO:0000256" key="1">
    <source>
        <dbReference type="ARBA" id="ARBA00022676"/>
    </source>
</evidence>
<protein>
    <submittedName>
        <fullName evidence="6">Capsular polysaccharide biosynthesis protein</fullName>
    </submittedName>
</protein>
<keyword evidence="2" id="KW-0808">Transferase</keyword>
<keyword evidence="7" id="KW-1185">Reference proteome</keyword>
<dbReference type="Pfam" id="PF04577">
    <property type="entry name" value="Glyco_transf_61"/>
    <property type="match status" value="1"/>
</dbReference>
<keyword evidence="3" id="KW-0325">Glycoprotein</keyword>
<keyword evidence="4" id="KW-0812">Transmembrane</keyword>
<dbReference type="AlphaFoldDB" id="A0A1G4SU96"/>
<accession>A0A1G4SU96</accession>
<evidence type="ECO:0000259" key="5">
    <source>
        <dbReference type="Pfam" id="PF04577"/>
    </source>
</evidence>
<proteinExistence type="predicted"/>
<keyword evidence="4" id="KW-0472">Membrane</keyword>
<dbReference type="InterPro" id="IPR007657">
    <property type="entry name" value="Glycosyltransferase_61"/>
</dbReference>
<gene>
    <name evidence="6" type="ORF">SAMN04487970_103515</name>
</gene>
<evidence type="ECO:0000313" key="7">
    <source>
        <dbReference type="Proteomes" id="UP000198601"/>
    </source>
</evidence>
<evidence type="ECO:0000256" key="3">
    <source>
        <dbReference type="ARBA" id="ARBA00023180"/>
    </source>
</evidence>
<evidence type="ECO:0000256" key="2">
    <source>
        <dbReference type="ARBA" id="ARBA00022679"/>
    </source>
</evidence>
<dbReference type="InterPro" id="IPR049625">
    <property type="entry name" value="Glyco_transf_61_cat"/>
</dbReference>
<dbReference type="PANTHER" id="PTHR20961">
    <property type="entry name" value="GLYCOSYLTRANSFERASE"/>
    <property type="match status" value="1"/>
</dbReference>
<dbReference type="GO" id="GO:0016757">
    <property type="term" value="F:glycosyltransferase activity"/>
    <property type="evidence" value="ECO:0007669"/>
    <property type="project" value="UniProtKB-KW"/>
</dbReference>
<evidence type="ECO:0000256" key="4">
    <source>
        <dbReference type="SAM" id="Phobius"/>
    </source>
</evidence>
<evidence type="ECO:0000313" key="6">
    <source>
        <dbReference type="EMBL" id="SCW72601.1"/>
    </source>
</evidence>
<organism evidence="6 7">
    <name type="scientific">Paenibacillus tianmuensis</name>
    <dbReference type="NCBI Taxonomy" id="624147"/>
    <lineage>
        <taxon>Bacteria</taxon>
        <taxon>Bacillati</taxon>
        <taxon>Bacillota</taxon>
        <taxon>Bacilli</taxon>
        <taxon>Bacillales</taxon>
        <taxon>Paenibacillaceae</taxon>
        <taxon>Paenibacillus</taxon>
    </lineage>
</organism>
<dbReference type="EMBL" id="FMTT01000035">
    <property type="protein sequence ID" value="SCW72601.1"/>
    <property type="molecule type" value="Genomic_DNA"/>
</dbReference>
<feature type="domain" description="Glycosyltransferase 61 catalytic" evidence="5">
    <location>
        <begin position="124"/>
        <end position="305"/>
    </location>
</feature>
<keyword evidence="1" id="KW-0328">Glycosyltransferase</keyword>
<reference evidence="7" key="1">
    <citation type="submission" date="2016-10" db="EMBL/GenBank/DDBJ databases">
        <authorList>
            <person name="Varghese N."/>
            <person name="Submissions S."/>
        </authorList>
    </citation>
    <scope>NUCLEOTIDE SEQUENCE [LARGE SCALE GENOMIC DNA]</scope>
    <source>
        <strain evidence="7">CGMCC 1.8946</strain>
    </source>
</reference>